<evidence type="ECO:0000313" key="5">
    <source>
        <dbReference type="EMBL" id="MFC5519654.1"/>
    </source>
</evidence>
<protein>
    <submittedName>
        <fullName evidence="5">OmpA family protein</fullName>
    </submittedName>
</protein>
<name>A0ABW0QAE3_9BURK</name>
<dbReference type="SUPFAM" id="SSF103088">
    <property type="entry name" value="OmpA-like"/>
    <property type="match status" value="1"/>
</dbReference>
<evidence type="ECO:0000313" key="6">
    <source>
        <dbReference type="Proteomes" id="UP001596084"/>
    </source>
</evidence>
<dbReference type="CDD" id="cd07185">
    <property type="entry name" value="OmpA_C-like"/>
    <property type="match status" value="1"/>
</dbReference>
<dbReference type="EMBL" id="JBHSMX010000003">
    <property type="protein sequence ID" value="MFC5519654.1"/>
    <property type="molecule type" value="Genomic_DNA"/>
</dbReference>
<evidence type="ECO:0000259" key="4">
    <source>
        <dbReference type="PROSITE" id="PS51123"/>
    </source>
</evidence>
<dbReference type="Gene3D" id="3.30.1330.60">
    <property type="entry name" value="OmpA-like domain"/>
    <property type="match status" value="1"/>
</dbReference>
<dbReference type="Proteomes" id="UP001596084">
    <property type="component" value="Unassembled WGS sequence"/>
</dbReference>
<evidence type="ECO:0000256" key="1">
    <source>
        <dbReference type="PROSITE-ProRule" id="PRU00473"/>
    </source>
</evidence>
<keyword evidence="3" id="KW-1133">Transmembrane helix</keyword>
<feature type="domain" description="OmpA-like" evidence="4">
    <location>
        <begin position="82"/>
        <end position="188"/>
    </location>
</feature>
<feature type="compositionally biased region" description="Basic and acidic residues" evidence="2">
    <location>
        <begin position="179"/>
        <end position="188"/>
    </location>
</feature>
<accession>A0ABW0QAE3</accession>
<keyword evidence="1 3" id="KW-0472">Membrane</keyword>
<gene>
    <name evidence="5" type="ORF">ACFPP7_01815</name>
</gene>
<keyword evidence="3" id="KW-0812">Transmembrane</keyword>
<organism evidence="5 6">
    <name type="scientific">Polaromonas jejuensis</name>
    <dbReference type="NCBI Taxonomy" id="457502"/>
    <lineage>
        <taxon>Bacteria</taxon>
        <taxon>Pseudomonadati</taxon>
        <taxon>Pseudomonadota</taxon>
        <taxon>Betaproteobacteria</taxon>
        <taxon>Burkholderiales</taxon>
        <taxon>Comamonadaceae</taxon>
        <taxon>Polaromonas</taxon>
    </lineage>
</organism>
<dbReference type="PROSITE" id="PS51123">
    <property type="entry name" value="OMPA_2"/>
    <property type="match status" value="1"/>
</dbReference>
<keyword evidence="6" id="KW-1185">Reference proteome</keyword>
<evidence type="ECO:0000256" key="3">
    <source>
        <dbReference type="SAM" id="Phobius"/>
    </source>
</evidence>
<dbReference type="InterPro" id="IPR006665">
    <property type="entry name" value="OmpA-like"/>
</dbReference>
<feature type="region of interest" description="Disordered" evidence="2">
    <location>
        <begin position="167"/>
        <end position="188"/>
    </location>
</feature>
<comment type="caution">
    <text evidence="5">The sequence shown here is derived from an EMBL/GenBank/DDBJ whole genome shotgun (WGS) entry which is preliminary data.</text>
</comment>
<dbReference type="Pfam" id="PF00691">
    <property type="entry name" value="OmpA"/>
    <property type="match status" value="1"/>
</dbReference>
<proteinExistence type="predicted"/>
<sequence length="188" mass="19364">MFSQDNDGQQRLALTLVFGLVAFIVMGVLAFGVYQLRHSRVVSTAPGVAVVPAVLPSQPASAAPAEAPVSAAQIAQAASDAASVKVEQGVVKFYFASGKADLAAGAGEALVDLIKAARSGRKLVISGFHDATGNAAQNAALAKQRAVAVREALMAAGVAEQQIELKKPEQMADSGNSAEARRVEIRLQ</sequence>
<evidence type="ECO:0000256" key="2">
    <source>
        <dbReference type="SAM" id="MobiDB-lite"/>
    </source>
</evidence>
<dbReference type="InterPro" id="IPR036737">
    <property type="entry name" value="OmpA-like_sf"/>
</dbReference>
<reference evidence="6" key="1">
    <citation type="journal article" date="2019" name="Int. J. Syst. Evol. Microbiol.">
        <title>The Global Catalogue of Microorganisms (GCM) 10K type strain sequencing project: providing services to taxonomists for standard genome sequencing and annotation.</title>
        <authorList>
            <consortium name="The Broad Institute Genomics Platform"/>
            <consortium name="The Broad Institute Genome Sequencing Center for Infectious Disease"/>
            <person name="Wu L."/>
            <person name="Ma J."/>
        </authorList>
    </citation>
    <scope>NUCLEOTIDE SEQUENCE [LARGE SCALE GENOMIC DNA]</scope>
    <source>
        <strain evidence="6">CGMCC 4.7277</strain>
    </source>
</reference>
<feature type="transmembrane region" description="Helical" evidence="3">
    <location>
        <begin position="12"/>
        <end position="34"/>
    </location>
</feature>
<dbReference type="RefSeq" id="WP_068831861.1">
    <property type="nucleotide sequence ID" value="NZ_JBHSMX010000003.1"/>
</dbReference>